<comment type="similarity">
    <text evidence="2">Belongs to the transpeptidase family.</text>
</comment>
<feature type="region of interest" description="Disordered" evidence="4">
    <location>
        <begin position="178"/>
        <end position="202"/>
    </location>
</feature>
<dbReference type="SUPFAM" id="SSF56601">
    <property type="entry name" value="beta-lactamase/transpeptidase-like"/>
    <property type="match status" value="1"/>
</dbReference>
<feature type="domain" description="Penicillin-binding protein dimerisation" evidence="6">
    <location>
        <begin position="38"/>
        <end position="194"/>
    </location>
</feature>
<evidence type="ECO:0000313" key="7">
    <source>
        <dbReference type="EMBL" id="NMM62407.1"/>
    </source>
</evidence>
<dbReference type="PANTHER" id="PTHR30627">
    <property type="entry name" value="PEPTIDOGLYCAN D,D-TRANSPEPTIDASE"/>
    <property type="match status" value="1"/>
</dbReference>
<dbReference type="Proteomes" id="UP000537131">
    <property type="component" value="Unassembled WGS sequence"/>
</dbReference>
<feature type="compositionally biased region" description="Polar residues" evidence="4">
    <location>
        <begin position="178"/>
        <end position="197"/>
    </location>
</feature>
<protein>
    <submittedName>
        <fullName evidence="7">Stage V sporulation protein D</fullName>
    </submittedName>
</protein>
<sequence length="584" mass="63866">MIIFIFSIFIGRFFYIMKIKSPVYKSLALDQWTKDFEIPSKRGKILDRNGIEIAVSMNAYRVDLDMSTLRETLVNKKMTMEQFAAKLSPILNITTDKISNLLNSISPNGIPIKFAILARGIDKTQVDKIKELKINGLIISSDAKRYYPNNNFLASVLGYVNLEGKGVSGVELSYNKELSGTPGRTTYETDNKNSSQLPYGDSDYKDPVNGKDIVLTIDANIQSIAEKAAQKALTDSKAKSVTITVMNPKTGEILAMVSKPDFDPNNPTKNLKEKAPKSIDDIVKNNAVQNAFEPGSIFKVITSYAAIKEIVATEKSTFYCNGSLNVDGSPIHCWNLDGHGTESFGDIIKNSCNVGFAKLGQQLGKKRLGYYVSLLGFGKRTGIDLPGESAGIVKNPDTLNNFDLSSLAFGQGLSATSVQYLAALNSIANGGTWIRPHIMKQISHVNENNRTIVDKTFNDFGKKTILDPIAIATLKPYLEKVVSDPSGVGHNAFIEGYHIAGKTGTAQKANPKGGGYENNKYFSSFAGMAPVDNPKITLLVSVDEPDPSRYYASEVSAPVAKDLFSQIFNYMIMKGQLSLVKSTK</sequence>
<evidence type="ECO:0000259" key="6">
    <source>
        <dbReference type="Pfam" id="PF03717"/>
    </source>
</evidence>
<dbReference type="InterPro" id="IPR011927">
    <property type="entry name" value="SpoVD_pbp"/>
</dbReference>
<dbReference type="SUPFAM" id="SSF56519">
    <property type="entry name" value="Penicillin binding protein dimerisation domain"/>
    <property type="match status" value="1"/>
</dbReference>
<dbReference type="AlphaFoldDB" id="A0A7Y0EFD5"/>
<dbReference type="GO" id="GO:0008658">
    <property type="term" value="F:penicillin binding"/>
    <property type="evidence" value="ECO:0007669"/>
    <property type="project" value="InterPro"/>
</dbReference>
<dbReference type="NCBIfam" id="TIGR02214">
    <property type="entry name" value="spoVD_pbp"/>
    <property type="match status" value="1"/>
</dbReference>
<dbReference type="GO" id="GO:0005886">
    <property type="term" value="C:plasma membrane"/>
    <property type="evidence" value="ECO:0007669"/>
    <property type="project" value="TreeGrafter"/>
</dbReference>
<name>A0A7Y0EFD5_9CLOT</name>
<comment type="subcellular location">
    <subcellularLocation>
        <location evidence="1">Membrane</location>
    </subcellularLocation>
</comment>
<dbReference type="InterPro" id="IPR005311">
    <property type="entry name" value="PBP_dimer"/>
</dbReference>
<keyword evidence="3" id="KW-0472">Membrane</keyword>
<comment type="caution">
    <text evidence="7">The sequence shown here is derived from an EMBL/GenBank/DDBJ whole genome shotgun (WGS) entry which is preliminary data.</text>
</comment>
<dbReference type="InterPro" id="IPR050515">
    <property type="entry name" value="Beta-lactam/transpept"/>
</dbReference>
<evidence type="ECO:0000259" key="5">
    <source>
        <dbReference type="Pfam" id="PF00905"/>
    </source>
</evidence>
<dbReference type="Gene3D" id="3.40.710.10">
    <property type="entry name" value="DD-peptidase/beta-lactamase superfamily"/>
    <property type="match status" value="1"/>
</dbReference>
<gene>
    <name evidence="7" type="ORF">HBE96_06830</name>
</gene>
<dbReference type="InterPro" id="IPR012338">
    <property type="entry name" value="Beta-lactam/transpept-like"/>
</dbReference>
<reference evidence="7 8" key="2">
    <citation type="submission" date="2020-06" db="EMBL/GenBank/DDBJ databases">
        <title>Complete Genome Sequence of Clostridium muelleri sp. nov. P21T, an Acid-Alcohol Producing Acetogen Isolated from Old Hay.</title>
        <authorList>
            <person name="Duncan K.E."/>
            <person name="Tanner R.S."/>
        </authorList>
    </citation>
    <scope>NUCLEOTIDE SEQUENCE [LARGE SCALE GENOMIC DNA]</scope>
    <source>
        <strain evidence="7 8">P21</strain>
    </source>
</reference>
<organism evidence="7 8">
    <name type="scientific">Clostridium muellerianum</name>
    <dbReference type="NCBI Taxonomy" id="2716538"/>
    <lineage>
        <taxon>Bacteria</taxon>
        <taxon>Bacillati</taxon>
        <taxon>Bacillota</taxon>
        <taxon>Clostridia</taxon>
        <taxon>Eubacteriales</taxon>
        <taxon>Clostridiaceae</taxon>
        <taxon>Clostridium</taxon>
    </lineage>
</organism>
<evidence type="ECO:0000256" key="1">
    <source>
        <dbReference type="ARBA" id="ARBA00004370"/>
    </source>
</evidence>
<dbReference type="Gene3D" id="3.30.450.330">
    <property type="match status" value="1"/>
</dbReference>
<evidence type="ECO:0000256" key="3">
    <source>
        <dbReference type="ARBA" id="ARBA00023136"/>
    </source>
</evidence>
<dbReference type="GO" id="GO:0071555">
    <property type="term" value="P:cell wall organization"/>
    <property type="evidence" value="ECO:0007669"/>
    <property type="project" value="TreeGrafter"/>
</dbReference>
<reference evidence="7 8" key="1">
    <citation type="submission" date="2020-04" db="EMBL/GenBank/DDBJ databases">
        <authorList>
            <person name="Doyle D.A."/>
        </authorList>
    </citation>
    <scope>NUCLEOTIDE SEQUENCE [LARGE SCALE GENOMIC DNA]</scope>
    <source>
        <strain evidence="7 8">P21</strain>
    </source>
</reference>
<accession>A0A7Y0EFD5</accession>
<dbReference type="Pfam" id="PF00905">
    <property type="entry name" value="Transpeptidase"/>
    <property type="match status" value="1"/>
</dbReference>
<dbReference type="PANTHER" id="PTHR30627:SF1">
    <property type="entry name" value="PEPTIDOGLYCAN D,D-TRANSPEPTIDASE FTSI"/>
    <property type="match status" value="1"/>
</dbReference>
<dbReference type="InterPro" id="IPR036138">
    <property type="entry name" value="PBP_dimer_sf"/>
</dbReference>
<evidence type="ECO:0000313" key="8">
    <source>
        <dbReference type="Proteomes" id="UP000537131"/>
    </source>
</evidence>
<evidence type="ECO:0000256" key="2">
    <source>
        <dbReference type="ARBA" id="ARBA00007171"/>
    </source>
</evidence>
<evidence type="ECO:0000256" key="4">
    <source>
        <dbReference type="SAM" id="MobiDB-lite"/>
    </source>
</evidence>
<proteinExistence type="inferred from homology"/>
<dbReference type="EMBL" id="JABBNI010000013">
    <property type="protein sequence ID" value="NMM62407.1"/>
    <property type="molecule type" value="Genomic_DNA"/>
</dbReference>
<dbReference type="InterPro" id="IPR001460">
    <property type="entry name" value="PCN-bd_Tpept"/>
</dbReference>
<feature type="domain" description="Penicillin-binding protein transpeptidase" evidence="5">
    <location>
        <begin position="242"/>
        <end position="564"/>
    </location>
</feature>
<dbReference type="Gene3D" id="3.90.1310.10">
    <property type="entry name" value="Penicillin-binding protein 2a (Domain 2)"/>
    <property type="match status" value="1"/>
</dbReference>
<dbReference type="Pfam" id="PF03717">
    <property type="entry name" value="PBP_dimer"/>
    <property type="match status" value="1"/>
</dbReference>
<keyword evidence="8" id="KW-1185">Reference proteome</keyword>